<gene>
    <name evidence="1" type="ORF">Ocin01_07226</name>
</gene>
<comment type="caution">
    <text evidence="1">The sequence shown here is derived from an EMBL/GenBank/DDBJ whole genome shotgun (WGS) entry which is preliminary data.</text>
</comment>
<proteinExistence type="predicted"/>
<feature type="non-terminal residue" evidence="1">
    <location>
        <position position="37"/>
    </location>
</feature>
<sequence length="37" mass="4126">MGLGISAMKSTNVLLLQLDQYAQRQLFLSALPRDDMS</sequence>
<reference evidence="1 2" key="1">
    <citation type="journal article" date="2016" name="Genome Biol. Evol.">
        <title>Gene Family Evolution Reflects Adaptation to Soil Environmental Stressors in the Genome of the Collembolan Orchesella cincta.</title>
        <authorList>
            <person name="Faddeeva-Vakhrusheva A."/>
            <person name="Derks M.F."/>
            <person name="Anvar S.Y."/>
            <person name="Agamennone V."/>
            <person name="Suring W."/>
            <person name="Smit S."/>
            <person name="van Straalen N.M."/>
            <person name="Roelofs D."/>
        </authorList>
    </citation>
    <scope>NUCLEOTIDE SEQUENCE [LARGE SCALE GENOMIC DNA]</scope>
    <source>
        <tissue evidence="1">Mixed pool</tissue>
    </source>
</reference>
<dbReference type="EMBL" id="LJIJ01000280">
    <property type="protein sequence ID" value="ODM99459.1"/>
    <property type="molecule type" value="Genomic_DNA"/>
</dbReference>
<accession>A0A1D2N2H1</accession>
<evidence type="ECO:0000313" key="1">
    <source>
        <dbReference type="EMBL" id="ODM99459.1"/>
    </source>
</evidence>
<keyword evidence="2" id="KW-1185">Reference proteome</keyword>
<name>A0A1D2N2H1_ORCCI</name>
<organism evidence="1 2">
    <name type="scientific">Orchesella cincta</name>
    <name type="common">Springtail</name>
    <name type="synonym">Podura cincta</name>
    <dbReference type="NCBI Taxonomy" id="48709"/>
    <lineage>
        <taxon>Eukaryota</taxon>
        <taxon>Metazoa</taxon>
        <taxon>Ecdysozoa</taxon>
        <taxon>Arthropoda</taxon>
        <taxon>Hexapoda</taxon>
        <taxon>Collembola</taxon>
        <taxon>Entomobryomorpha</taxon>
        <taxon>Entomobryoidea</taxon>
        <taxon>Orchesellidae</taxon>
        <taxon>Orchesellinae</taxon>
        <taxon>Orchesella</taxon>
    </lineage>
</organism>
<protein>
    <submittedName>
        <fullName evidence="1">Uncharacterized protein</fullName>
    </submittedName>
</protein>
<dbReference type="Proteomes" id="UP000094527">
    <property type="component" value="Unassembled WGS sequence"/>
</dbReference>
<evidence type="ECO:0000313" key="2">
    <source>
        <dbReference type="Proteomes" id="UP000094527"/>
    </source>
</evidence>
<dbReference type="AlphaFoldDB" id="A0A1D2N2H1"/>